<evidence type="ECO:0000313" key="4">
    <source>
        <dbReference type="Proteomes" id="UP001227230"/>
    </source>
</evidence>
<organism evidence="3 4">
    <name type="scientific">Vitis vinifera</name>
    <name type="common">Grape</name>
    <dbReference type="NCBI Taxonomy" id="29760"/>
    <lineage>
        <taxon>Eukaryota</taxon>
        <taxon>Viridiplantae</taxon>
        <taxon>Streptophyta</taxon>
        <taxon>Embryophyta</taxon>
        <taxon>Tracheophyta</taxon>
        <taxon>Spermatophyta</taxon>
        <taxon>Magnoliopsida</taxon>
        <taxon>eudicotyledons</taxon>
        <taxon>Gunneridae</taxon>
        <taxon>Pentapetalae</taxon>
        <taxon>rosids</taxon>
        <taxon>Vitales</taxon>
        <taxon>Vitaceae</taxon>
        <taxon>Viteae</taxon>
        <taxon>Vitis</taxon>
    </lineage>
</organism>
<protein>
    <recommendedName>
        <fullName evidence="2">Nrap protein domain-containing protein</fullName>
    </recommendedName>
</protein>
<comment type="subcellular location">
    <subcellularLocation>
        <location evidence="1">Nucleus</location>
        <location evidence="1">Nucleolus</location>
    </subcellularLocation>
</comment>
<accession>A0ABY9E1A5</accession>
<evidence type="ECO:0000256" key="1">
    <source>
        <dbReference type="RuleBase" id="RU364032"/>
    </source>
</evidence>
<dbReference type="Pfam" id="PF17405">
    <property type="entry name" value="Nrap_D4"/>
    <property type="match status" value="1"/>
</dbReference>
<dbReference type="PANTHER" id="PTHR17972">
    <property type="entry name" value="NUCLEOLAR RNA-ASSOCIATED PROTEIN"/>
    <property type="match status" value="1"/>
</dbReference>
<sequence>MIQLEGSGNWPMDDVAIEKTKSAFLLRIGESLQNNWGMICTTIEENVDVFFFFMSGYAFRLRILHERGLSLLNRQNRSNQLKHISSVDKELFTHGQHSSMINGLQGCYPIYGSVIRLAKR</sequence>
<dbReference type="InterPro" id="IPR035369">
    <property type="entry name" value="Nrap_D4"/>
</dbReference>
<dbReference type="EMBL" id="CP126666">
    <property type="protein sequence ID" value="WKA13138.1"/>
    <property type="molecule type" value="Genomic_DNA"/>
</dbReference>
<dbReference type="Proteomes" id="UP001227230">
    <property type="component" value="Chromosome 19"/>
</dbReference>
<keyword evidence="1" id="KW-0694">RNA-binding</keyword>
<reference evidence="3 4" key="1">
    <citation type="journal article" date="2023" name="Hortic Res">
        <title>The complete reference genome for grapevine (Vitis vinifera L.) genetics and breeding.</title>
        <authorList>
            <person name="Shi X."/>
            <person name="Cao S."/>
            <person name="Wang X."/>
            <person name="Huang S."/>
            <person name="Wang Y."/>
            <person name="Liu Z."/>
            <person name="Liu W."/>
            <person name="Leng X."/>
            <person name="Peng Y."/>
            <person name="Wang N."/>
            <person name="Wang Y."/>
            <person name="Ma Z."/>
            <person name="Xu X."/>
            <person name="Zhang F."/>
            <person name="Xue H."/>
            <person name="Zhong H."/>
            <person name="Wang Y."/>
            <person name="Zhang K."/>
            <person name="Velt A."/>
            <person name="Avia K."/>
            <person name="Holtgrawe D."/>
            <person name="Grimplet J."/>
            <person name="Matus J.T."/>
            <person name="Ware D."/>
            <person name="Wu X."/>
            <person name="Wang H."/>
            <person name="Liu C."/>
            <person name="Fang Y."/>
            <person name="Rustenholz C."/>
            <person name="Cheng Z."/>
            <person name="Xiao H."/>
            <person name="Zhou Y."/>
        </authorList>
    </citation>
    <scope>NUCLEOTIDE SEQUENCE [LARGE SCALE GENOMIC DNA]</scope>
    <source>
        <strain evidence="4">cv. Pinot noir / PN40024</strain>
        <tissue evidence="3">Leaf</tissue>
    </source>
</reference>
<name>A0ABY9E1A5_VITVI</name>
<gene>
    <name evidence="3" type="ORF">VitviT2T_030469</name>
</gene>
<dbReference type="PANTHER" id="PTHR17972:SF0">
    <property type="entry name" value="NUCLEOLAR PROTEIN 6"/>
    <property type="match status" value="1"/>
</dbReference>
<feature type="domain" description="Nrap protein" evidence="2">
    <location>
        <begin position="1"/>
        <end position="105"/>
    </location>
</feature>
<evidence type="ECO:0000313" key="3">
    <source>
        <dbReference type="EMBL" id="WKA13138.1"/>
    </source>
</evidence>
<evidence type="ECO:0000259" key="2">
    <source>
        <dbReference type="Pfam" id="PF17405"/>
    </source>
</evidence>
<proteinExistence type="inferred from homology"/>
<comment type="similarity">
    <text evidence="1">Belongs to the NRAP family.</text>
</comment>
<dbReference type="InterPro" id="IPR005554">
    <property type="entry name" value="NOL6/Upt22"/>
</dbReference>
<keyword evidence="4" id="KW-1185">Reference proteome</keyword>
<keyword evidence="1" id="KW-0539">Nucleus</keyword>